<keyword evidence="10 11" id="KW-0456">Lyase</keyword>
<dbReference type="HAMAP" id="MF_00300">
    <property type="entry name" value="Chorismate_synth"/>
    <property type="match status" value="1"/>
</dbReference>
<evidence type="ECO:0000256" key="5">
    <source>
        <dbReference type="ARBA" id="ARBA00022630"/>
    </source>
</evidence>
<protein>
    <recommendedName>
        <fullName evidence="3 11">Chorismate synthase</fullName>
        <shortName evidence="11">CS</shortName>
        <ecNumber evidence="3 11">4.2.3.5</ecNumber>
    </recommendedName>
    <alternativeName>
        <fullName evidence="11">5-enolpyruvylshikimate-3-phosphate phospholyase</fullName>
    </alternativeName>
</protein>
<name>A0A926D4N1_9FIRM</name>
<feature type="binding site" evidence="11">
    <location>
        <position position="324"/>
    </location>
    <ligand>
        <name>FMN</name>
        <dbReference type="ChEBI" id="CHEBI:58210"/>
    </ligand>
</feature>
<comment type="cofactor">
    <cofactor evidence="11 12">
        <name>FMNH2</name>
        <dbReference type="ChEBI" id="CHEBI:57618"/>
    </cofactor>
    <text evidence="11 12">Reduced FMN (FMNH(2)).</text>
</comment>
<reference evidence="13" key="1">
    <citation type="submission" date="2020-08" db="EMBL/GenBank/DDBJ databases">
        <title>Genome public.</title>
        <authorList>
            <person name="Liu C."/>
            <person name="Sun Q."/>
        </authorList>
    </citation>
    <scope>NUCLEOTIDE SEQUENCE</scope>
    <source>
        <strain evidence="13">NSJ-53</strain>
    </source>
</reference>
<keyword evidence="8 11" id="KW-0521">NADP</keyword>
<dbReference type="Pfam" id="PF01264">
    <property type="entry name" value="Chorismate_synt"/>
    <property type="match status" value="1"/>
</dbReference>
<keyword evidence="5 11" id="KW-0285">Flavoprotein</keyword>
<dbReference type="GO" id="GO:0010181">
    <property type="term" value="F:FMN binding"/>
    <property type="evidence" value="ECO:0007669"/>
    <property type="project" value="TreeGrafter"/>
</dbReference>
<feature type="binding site" evidence="11">
    <location>
        <begin position="121"/>
        <end position="123"/>
    </location>
    <ligand>
        <name>FMN</name>
        <dbReference type="ChEBI" id="CHEBI:58210"/>
    </ligand>
</feature>
<comment type="caution">
    <text evidence="11">Lacks conserved residue(s) required for the propagation of feature annotation.</text>
</comment>
<dbReference type="GO" id="GO:0008652">
    <property type="term" value="P:amino acid biosynthetic process"/>
    <property type="evidence" value="ECO:0007669"/>
    <property type="project" value="UniProtKB-KW"/>
</dbReference>
<dbReference type="SUPFAM" id="SSF103263">
    <property type="entry name" value="Chorismate synthase, AroC"/>
    <property type="match status" value="1"/>
</dbReference>
<dbReference type="PIRSF" id="PIRSF001456">
    <property type="entry name" value="Chorismate_synth"/>
    <property type="match status" value="1"/>
</dbReference>
<dbReference type="PANTHER" id="PTHR21085:SF0">
    <property type="entry name" value="CHORISMATE SYNTHASE"/>
    <property type="match status" value="1"/>
</dbReference>
<accession>A0A926D4N1</accession>
<comment type="pathway">
    <text evidence="1 11 12">Metabolic intermediate biosynthesis; chorismate biosynthesis; chorismate from D-erythrose 4-phosphate and phosphoenolpyruvate: step 7/7.</text>
</comment>
<keyword evidence="14" id="KW-1185">Reference proteome</keyword>
<dbReference type="GO" id="GO:0004107">
    <property type="term" value="F:chorismate synthase activity"/>
    <property type="evidence" value="ECO:0007669"/>
    <property type="project" value="UniProtKB-UniRule"/>
</dbReference>
<dbReference type="PROSITE" id="PS00788">
    <property type="entry name" value="CHORISMATE_SYNTHASE_2"/>
    <property type="match status" value="1"/>
</dbReference>
<organism evidence="13 14">
    <name type="scientific">Gehongia tenuis</name>
    <dbReference type="NCBI Taxonomy" id="2763655"/>
    <lineage>
        <taxon>Bacteria</taxon>
        <taxon>Bacillati</taxon>
        <taxon>Bacillota</taxon>
        <taxon>Clostridia</taxon>
        <taxon>Christensenellales</taxon>
        <taxon>Christensenellaceae</taxon>
        <taxon>Gehongia</taxon>
    </lineage>
</organism>
<dbReference type="PROSITE" id="PS00789">
    <property type="entry name" value="CHORISMATE_SYNTHASE_3"/>
    <property type="match status" value="1"/>
</dbReference>
<evidence type="ECO:0000256" key="4">
    <source>
        <dbReference type="ARBA" id="ARBA00022605"/>
    </source>
</evidence>
<keyword evidence="9 11" id="KW-0057">Aromatic amino acid biosynthesis</keyword>
<comment type="caution">
    <text evidence="13">The sequence shown here is derived from an EMBL/GenBank/DDBJ whole genome shotgun (WGS) entry which is preliminary data.</text>
</comment>
<dbReference type="CDD" id="cd07304">
    <property type="entry name" value="Chorismate_synthase"/>
    <property type="match status" value="1"/>
</dbReference>
<evidence type="ECO:0000256" key="6">
    <source>
        <dbReference type="ARBA" id="ARBA00022643"/>
    </source>
</evidence>
<comment type="similarity">
    <text evidence="2 11 12">Belongs to the chorismate synthase family.</text>
</comment>
<evidence type="ECO:0000256" key="9">
    <source>
        <dbReference type="ARBA" id="ARBA00023141"/>
    </source>
</evidence>
<dbReference type="PANTHER" id="PTHR21085">
    <property type="entry name" value="CHORISMATE SYNTHASE"/>
    <property type="match status" value="1"/>
</dbReference>
<dbReference type="InterPro" id="IPR020541">
    <property type="entry name" value="Chorismate_synthase_CS"/>
</dbReference>
<feature type="binding site" evidence="11">
    <location>
        <position position="46"/>
    </location>
    <ligand>
        <name>NADP(+)</name>
        <dbReference type="ChEBI" id="CHEBI:58349"/>
    </ligand>
</feature>
<evidence type="ECO:0000313" key="13">
    <source>
        <dbReference type="EMBL" id="MBC8531282.1"/>
    </source>
</evidence>
<feature type="binding site" evidence="11">
    <location>
        <position position="283"/>
    </location>
    <ligand>
        <name>FMN</name>
        <dbReference type="ChEBI" id="CHEBI:58210"/>
    </ligand>
</feature>
<gene>
    <name evidence="11 13" type="primary">aroC</name>
    <name evidence="13" type="ORF">H8696_05405</name>
</gene>
<evidence type="ECO:0000256" key="2">
    <source>
        <dbReference type="ARBA" id="ARBA00008014"/>
    </source>
</evidence>
<dbReference type="EC" id="4.2.3.5" evidence="3 11"/>
<evidence type="ECO:0000256" key="12">
    <source>
        <dbReference type="RuleBase" id="RU000605"/>
    </source>
</evidence>
<keyword evidence="4 11" id="KW-0028">Amino-acid biosynthesis</keyword>
<evidence type="ECO:0000256" key="1">
    <source>
        <dbReference type="ARBA" id="ARBA00005044"/>
    </source>
</evidence>
<feature type="binding site" evidence="11">
    <location>
        <begin position="298"/>
        <end position="302"/>
    </location>
    <ligand>
        <name>FMN</name>
        <dbReference type="ChEBI" id="CHEBI:58210"/>
    </ligand>
</feature>
<evidence type="ECO:0000256" key="7">
    <source>
        <dbReference type="ARBA" id="ARBA00022827"/>
    </source>
</evidence>
<dbReference type="EMBL" id="JACRSR010000001">
    <property type="protein sequence ID" value="MBC8531282.1"/>
    <property type="molecule type" value="Genomic_DNA"/>
</dbReference>
<comment type="catalytic activity">
    <reaction evidence="11 12">
        <text>5-O-(1-carboxyvinyl)-3-phosphoshikimate = chorismate + phosphate</text>
        <dbReference type="Rhea" id="RHEA:21020"/>
        <dbReference type="ChEBI" id="CHEBI:29748"/>
        <dbReference type="ChEBI" id="CHEBI:43474"/>
        <dbReference type="ChEBI" id="CHEBI:57701"/>
        <dbReference type="EC" id="4.2.3.5"/>
    </reaction>
</comment>
<dbReference type="AlphaFoldDB" id="A0A926D4N1"/>
<dbReference type="RefSeq" id="WP_249315611.1">
    <property type="nucleotide sequence ID" value="NZ_JACRSR010000001.1"/>
</dbReference>
<dbReference type="NCBIfam" id="TIGR00033">
    <property type="entry name" value="aroC"/>
    <property type="match status" value="1"/>
</dbReference>
<keyword evidence="7 11" id="KW-0274">FAD</keyword>
<comment type="function">
    <text evidence="11">Catalyzes the anti-1,4-elimination of the C-3 phosphate and the C-6 proR hydrogen from 5-enolpyruvylshikimate-3-phosphate (EPSP) to yield chorismate, which is the branch point compound that serves as the starting substrate for the three terminal pathways of aromatic amino acid biosynthesis. This reaction introduces a second double bond into the aromatic ring system.</text>
</comment>
<dbReference type="GO" id="GO:0009423">
    <property type="term" value="P:chorismate biosynthetic process"/>
    <property type="evidence" value="ECO:0007669"/>
    <property type="project" value="UniProtKB-UniRule"/>
</dbReference>
<evidence type="ECO:0000256" key="10">
    <source>
        <dbReference type="ARBA" id="ARBA00023239"/>
    </source>
</evidence>
<dbReference type="PROSITE" id="PS00787">
    <property type="entry name" value="CHORISMATE_SYNTHASE_1"/>
    <property type="match status" value="1"/>
</dbReference>
<evidence type="ECO:0000256" key="3">
    <source>
        <dbReference type="ARBA" id="ARBA00013036"/>
    </source>
</evidence>
<dbReference type="GO" id="GO:0009073">
    <property type="term" value="P:aromatic amino acid family biosynthetic process"/>
    <property type="evidence" value="ECO:0007669"/>
    <property type="project" value="UniProtKB-KW"/>
</dbReference>
<evidence type="ECO:0000256" key="11">
    <source>
        <dbReference type="HAMAP-Rule" id="MF_00300"/>
    </source>
</evidence>
<keyword evidence="6 11" id="KW-0288">FMN</keyword>
<evidence type="ECO:0000313" key="14">
    <source>
        <dbReference type="Proteomes" id="UP000623172"/>
    </source>
</evidence>
<comment type="subunit">
    <text evidence="11">Homotetramer.</text>
</comment>
<proteinExistence type="inferred from homology"/>
<dbReference type="NCBIfam" id="NF003793">
    <property type="entry name" value="PRK05382.1"/>
    <property type="match status" value="1"/>
</dbReference>
<dbReference type="GO" id="GO:0005829">
    <property type="term" value="C:cytosol"/>
    <property type="evidence" value="ECO:0007669"/>
    <property type="project" value="TreeGrafter"/>
</dbReference>
<sequence>MNTWGQNVRLSIFGESHGPGLGVVIDGLPAGFRPDWTMVKGEMARRAPGGELATERQEGDEIELISGVLEGTLTGAPLCGLIRNKDMRSQDYSDMPFRPSHADYAAFHKFHGFNDPRGGGHFSGRITAGLTFAGALAKQLLAQKGIEIGAQITAIGRTLAPPVTPDQLGERLAELRSMRLPCLNEQKANAMAEEILAAKRAGDSVGGRVEAFALGLPVGLGEPFFDSVESVLSHLFYAIPAVKGVVFGDGLEMGLMRGSDANDAMSGGERVKILSNHNGGVTGGLTNGAPLRVTLFMKPTPTIGREQQTVNAKGESVVMRGRGRHDPCVVPRAVPVIEAAMALGLLDLMGRYEG</sequence>
<dbReference type="InterPro" id="IPR035904">
    <property type="entry name" value="Chorismate_synth_AroC_sf"/>
</dbReference>
<dbReference type="Gene3D" id="3.60.150.10">
    <property type="entry name" value="Chorismate synthase AroC"/>
    <property type="match status" value="1"/>
</dbReference>
<dbReference type="InterPro" id="IPR000453">
    <property type="entry name" value="Chorismate_synth"/>
</dbReference>
<evidence type="ECO:0000256" key="8">
    <source>
        <dbReference type="ARBA" id="ARBA00022857"/>
    </source>
</evidence>
<dbReference type="Proteomes" id="UP000623172">
    <property type="component" value="Unassembled WGS sequence"/>
</dbReference>